<evidence type="ECO:0000313" key="2">
    <source>
        <dbReference type="EMBL" id="QJE95985.1"/>
    </source>
</evidence>
<evidence type="ECO:0000313" key="3">
    <source>
        <dbReference type="Proteomes" id="UP000501812"/>
    </source>
</evidence>
<dbReference type="AlphaFoldDB" id="A0A858RH04"/>
<gene>
    <name evidence="2" type="ORF">HHL09_09385</name>
</gene>
<protein>
    <submittedName>
        <fullName evidence="2">Uncharacterized protein</fullName>
    </submittedName>
</protein>
<feature type="region of interest" description="Disordered" evidence="1">
    <location>
        <begin position="19"/>
        <end position="45"/>
    </location>
</feature>
<proteinExistence type="predicted"/>
<dbReference type="RefSeq" id="WP_169454298.1">
    <property type="nucleotide sequence ID" value="NZ_CP051774.1"/>
</dbReference>
<dbReference type="KEGG" id="luo:HHL09_09385"/>
<organism evidence="2 3">
    <name type="scientific">Luteolibacter luteus</name>
    <dbReference type="NCBI Taxonomy" id="2728835"/>
    <lineage>
        <taxon>Bacteria</taxon>
        <taxon>Pseudomonadati</taxon>
        <taxon>Verrucomicrobiota</taxon>
        <taxon>Verrucomicrobiia</taxon>
        <taxon>Verrucomicrobiales</taxon>
        <taxon>Verrucomicrobiaceae</taxon>
        <taxon>Luteolibacter</taxon>
    </lineage>
</organism>
<sequence>MRTSPFAAFERGLRADSAEVFGGKSNGKKPGRPRKQDTEVEEGRGHAWNAVKLPNELAAQVERIAEALDVHRTGMARMIVAAGIEAILVKLETGDGLTLPLRFSVTEEKPGFYRQHLRTVTPERFEALRSRYPWPLPKWQGLQHRRGDATGTPMPPPLSH</sequence>
<reference evidence="2 3" key="1">
    <citation type="submission" date="2020-04" db="EMBL/GenBank/DDBJ databases">
        <title>Luteolibacter sp. G-1-1-1 isolated from soil.</title>
        <authorList>
            <person name="Dahal R.H."/>
        </authorList>
    </citation>
    <scope>NUCLEOTIDE SEQUENCE [LARGE SCALE GENOMIC DNA]</scope>
    <source>
        <strain evidence="2 3">G-1-1-1</strain>
    </source>
</reference>
<feature type="compositionally biased region" description="Basic and acidic residues" evidence="1">
    <location>
        <begin position="34"/>
        <end position="45"/>
    </location>
</feature>
<dbReference type="EMBL" id="CP051774">
    <property type="protein sequence ID" value="QJE95985.1"/>
    <property type="molecule type" value="Genomic_DNA"/>
</dbReference>
<keyword evidence="3" id="KW-1185">Reference proteome</keyword>
<accession>A0A858RH04</accession>
<evidence type="ECO:0000256" key="1">
    <source>
        <dbReference type="SAM" id="MobiDB-lite"/>
    </source>
</evidence>
<dbReference type="Proteomes" id="UP000501812">
    <property type="component" value="Chromosome"/>
</dbReference>
<name>A0A858RH04_9BACT</name>